<reference evidence="3" key="2">
    <citation type="submission" date="2020-10" db="UniProtKB">
        <authorList>
            <consortium name="WormBaseParasite"/>
        </authorList>
    </citation>
    <scope>IDENTIFICATION</scope>
</reference>
<name>A0A7E4ZXG0_PANRE</name>
<sequence>MSAYGISRVTSAFLSLFLVLLALFTIVTAQNFGSDPFAFRNTAPYNGYNPYGNLGTRSTWEDSIVLHLFGGR</sequence>
<reference evidence="2" key="1">
    <citation type="journal article" date="2013" name="Genetics">
        <title>The draft genome and transcriptome of Panagrellus redivivus are shaped by the harsh demands of a free-living lifestyle.</title>
        <authorList>
            <person name="Srinivasan J."/>
            <person name="Dillman A.R."/>
            <person name="Macchietto M.G."/>
            <person name="Heikkinen L."/>
            <person name="Lakso M."/>
            <person name="Fracchia K.M."/>
            <person name="Antoshechkin I."/>
            <person name="Mortazavi A."/>
            <person name="Wong G."/>
            <person name="Sternberg P.W."/>
        </authorList>
    </citation>
    <scope>NUCLEOTIDE SEQUENCE [LARGE SCALE GENOMIC DNA]</scope>
    <source>
        <strain evidence="2">MT8872</strain>
    </source>
</reference>
<dbReference type="Proteomes" id="UP000492821">
    <property type="component" value="Unassembled WGS sequence"/>
</dbReference>
<feature type="chain" id="PRO_5028890963" evidence="1">
    <location>
        <begin position="30"/>
        <end position="72"/>
    </location>
</feature>
<evidence type="ECO:0000256" key="1">
    <source>
        <dbReference type="SAM" id="SignalP"/>
    </source>
</evidence>
<dbReference type="AlphaFoldDB" id="A0A7E4ZXG0"/>
<organism evidence="2 3">
    <name type="scientific">Panagrellus redivivus</name>
    <name type="common">Microworm</name>
    <dbReference type="NCBI Taxonomy" id="6233"/>
    <lineage>
        <taxon>Eukaryota</taxon>
        <taxon>Metazoa</taxon>
        <taxon>Ecdysozoa</taxon>
        <taxon>Nematoda</taxon>
        <taxon>Chromadorea</taxon>
        <taxon>Rhabditida</taxon>
        <taxon>Tylenchina</taxon>
        <taxon>Panagrolaimomorpha</taxon>
        <taxon>Panagrolaimoidea</taxon>
        <taxon>Panagrolaimidae</taxon>
        <taxon>Panagrellus</taxon>
    </lineage>
</organism>
<protein>
    <submittedName>
        <fullName evidence="3">Uncharacterized protein</fullName>
    </submittedName>
</protein>
<proteinExistence type="predicted"/>
<evidence type="ECO:0000313" key="3">
    <source>
        <dbReference type="WBParaSite" id="Pan_g23531.t1"/>
    </source>
</evidence>
<feature type="signal peptide" evidence="1">
    <location>
        <begin position="1"/>
        <end position="29"/>
    </location>
</feature>
<keyword evidence="1" id="KW-0732">Signal</keyword>
<accession>A0A7E4ZXG0</accession>
<keyword evidence="2" id="KW-1185">Reference proteome</keyword>
<evidence type="ECO:0000313" key="2">
    <source>
        <dbReference type="Proteomes" id="UP000492821"/>
    </source>
</evidence>
<dbReference type="WBParaSite" id="Pan_g23531.t1">
    <property type="protein sequence ID" value="Pan_g23531.t1"/>
    <property type="gene ID" value="Pan_g23531"/>
</dbReference>